<dbReference type="InterPro" id="IPR012675">
    <property type="entry name" value="Beta-grasp_dom_sf"/>
</dbReference>
<sequence length="66" mass="7125">MQLVINGQSQCFDNVNSVLQLLESLSLQDKRIAVECNGEIIPRSTFPSHLLTDGDQLEIIVAVGGG</sequence>
<dbReference type="STRING" id="51642.NSMM_610020"/>
<evidence type="ECO:0000313" key="2">
    <source>
        <dbReference type="Proteomes" id="UP000198729"/>
    </source>
</evidence>
<dbReference type="Gene3D" id="3.10.20.30">
    <property type="match status" value="1"/>
</dbReference>
<gene>
    <name evidence="1" type="ORF">NSMM_610020</name>
</gene>
<dbReference type="Proteomes" id="UP000198729">
    <property type="component" value="Unassembled WGS sequence"/>
</dbReference>
<protein>
    <submittedName>
        <fullName evidence="1">Sulfur carrier protein ThiS</fullName>
    </submittedName>
</protein>
<dbReference type="InterPro" id="IPR016155">
    <property type="entry name" value="Mopterin_synth/thiamin_S_b"/>
</dbReference>
<dbReference type="EMBL" id="FMWO01000071">
    <property type="protein sequence ID" value="SCZ86606.1"/>
    <property type="molecule type" value="Genomic_DNA"/>
</dbReference>
<dbReference type="CDD" id="cd00565">
    <property type="entry name" value="Ubl_ThiS"/>
    <property type="match status" value="1"/>
</dbReference>
<proteinExistence type="predicted"/>
<dbReference type="SUPFAM" id="SSF54285">
    <property type="entry name" value="MoaD/ThiS"/>
    <property type="match status" value="1"/>
</dbReference>
<dbReference type="OrthoDB" id="9800283at2"/>
<dbReference type="InterPro" id="IPR003749">
    <property type="entry name" value="ThiS/MoaD-like"/>
</dbReference>
<dbReference type="PANTHER" id="PTHR34472:SF1">
    <property type="entry name" value="SULFUR CARRIER PROTEIN THIS"/>
    <property type="match status" value="1"/>
</dbReference>
<organism evidence="1 2">
    <name type="scientific">Nitrosomonas mobilis</name>
    <dbReference type="NCBI Taxonomy" id="51642"/>
    <lineage>
        <taxon>Bacteria</taxon>
        <taxon>Pseudomonadati</taxon>
        <taxon>Pseudomonadota</taxon>
        <taxon>Betaproteobacteria</taxon>
        <taxon>Nitrosomonadales</taxon>
        <taxon>Nitrosomonadaceae</taxon>
        <taxon>Nitrosomonas</taxon>
    </lineage>
</organism>
<keyword evidence="2" id="KW-1185">Reference proteome</keyword>
<reference evidence="1 2" key="1">
    <citation type="submission" date="2016-10" db="EMBL/GenBank/DDBJ databases">
        <authorList>
            <person name="de Groot N.N."/>
        </authorList>
    </citation>
    <scope>NUCLEOTIDE SEQUENCE [LARGE SCALE GENOMIC DNA]</scope>
    <source>
        <strain evidence="1">1</strain>
    </source>
</reference>
<dbReference type="AlphaFoldDB" id="A0A1G5SHD0"/>
<dbReference type="RefSeq" id="WP_090287744.1">
    <property type="nucleotide sequence ID" value="NZ_FMWO01000071.1"/>
</dbReference>
<dbReference type="InterPro" id="IPR010035">
    <property type="entry name" value="Thi_S"/>
</dbReference>
<evidence type="ECO:0000313" key="1">
    <source>
        <dbReference type="EMBL" id="SCZ86606.1"/>
    </source>
</evidence>
<dbReference type="NCBIfam" id="TIGR01683">
    <property type="entry name" value="thiS"/>
    <property type="match status" value="1"/>
</dbReference>
<accession>A0A1G5SHD0</accession>
<dbReference type="PANTHER" id="PTHR34472">
    <property type="entry name" value="SULFUR CARRIER PROTEIN THIS"/>
    <property type="match status" value="1"/>
</dbReference>
<dbReference type="Pfam" id="PF02597">
    <property type="entry name" value="ThiS"/>
    <property type="match status" value="1"/>
</dbReference>
<name>A0A1G5SHD0_9PROT</name>